<feature type="domain" description="Dihydroprymidine dehydrogenase" evidence="6">
    <location>
        <begin position="40"/>
        <end position="131"/>
    </location>
</feature>
<dbReference type="GO" id="GO:0006537">
    <property type="term" value="P:glutamate biosynthetic process"/>
    <property type="evidence" value="ECO:0007669"/>
    <property type="project" value="UniProtKB-KW"/>
</dbReference>
<dbReference type="SUPFAM" id="SSF46548">
    <property type="entry name" value="alpha-helical ferredoxin"/>
    <property type="match status" value="1"/>
</dbReference>
<feature type="domain" description="FAD/NAD(P)-binding" evidence="5">
    <location>
        <begin position="147"/>
        <end position="318"/>
    </location>
</feature>
<protein>
    <submittedName>
        <fullName evidence="7">Glutamate synthase subunit beta</fullName>
        <ecNumber evidence="7">1.4.1.13</ecNumber>
    </submittedName>
</protein>
<dbReference type="eggNOG" id="COG0493">
    <property type="taxonomic scope" value="Bacteria"/>
</dbReference>
<dbReference type="STRING" id="1437603.GCA_000771525_01207"/>
<dbReference type="PANTHER" id="PTHR43100">
    <property type="entry name" value="GLUTAMATE SYNTHASE [NADPH] SMALL CHAIN"/>
    <property type="match status" value="1"/>
</dbReference>
<evidence type="ECO:0000313" key="7">
    <source>
        <dbReference type="EMBL" id="KFI76876.1"/>
    </source>
</evidence>
<dbReference type="EMBL" id="JGZE01000011">
    <property type="protein sequence ID" value="KFI76876.1"/>
    <property type="molecule type" value="Genomic_DNA"/>
</dbReference>
<gene>
    <name evidence="7" type="ORF">BMON_0783</name>
</gene>
<name>A0A087C0S6_9BIFI</name>
<dbReference type="Gene3D" id="3.50.50.60">
    <property type="entry name" value="FAD/NAD(P)-binding domain"/>
    <property type="match status" value="3"/>
</dbReference>
<dbReference type="RefSeq" id="WP_033512163.1">
    <property type="nucleotide sequence ID" value="NZ_JDUO01000003.1"/>
</dbReference>
<evidence type="ECO:0000256" key="2">
    <source>
        <dbReference type="ARBA" id="ARBA00023002"/>
    </source>
</evidence>
<evidence type="ECO:0000256" key="1">
    <source>
        <dbReference type="ARBA" id="ARBA00022605"/>
    </source>
</evidence>
<dbReference type="GO" id="GO:0004355">
    <property type="term" value="F:glutamate synthase (NADPH) activity"/>
    <property type="evidence" value="ECO:0007669"/>
    <property type="project" value="UniProtKB-EC"/>
</dbReference>
<keyword evidence="2 7" id="KW-0560">Oxidoreductase</keyword>
<comment type="caution">
    <text evidence="7">The sequence shown here is derived from an EMBL/GenBank/DDBJ whole genome shotgun (WGS) entry which is preliminary data.</text>
</comment>
<dbReference type="OrthoDB" id="9803192at2"/>
<comment type="pathway">
    <text evidence="4">Amino-acid biosynthesis.</text>
</comment>
<evidence type="ECO:0000259" key="5">
    <source>
        <dbReference type="Pfam" id="PF07992"/>
    </source>
</evidence>
<keyword evidence="8" id="KW-1185">Reference proteome</keyword>
<dbReference type="InterPro" id="IPR023753">
    <property type="entry name" value="FAD/NAD-binding_dom"/>
</dbReference>
<dbReference type="Pfam" id="PF14691">
    <property type="entry name" value="Fer4_20"/>
    <property type="match status" value="1"/>
</dbReference>
<dbReference type="InterPro" id="IPR009051">
    <property type="entry name" value="Helical_ferredxn"/>
</dbReference>
<dbReference type="InterPro" id="IPR028261">
    <property type="entry name" value="DPD_II"/>
</dbReference>
<evidence type="ECO:0000256" key="3">
    <source>
        <dbReference type="ARBA" id="ARBA00023164"/>
    </source>
</evidence>
<dbReference type="EC" id="1.4.1.13" evidence="7"/>
<organism evidence="7 8">
    <name type="scientific">Bifidobacterium mongoliense DSM 21395</name>
    <dbReference type="NCBI Taxonomy" id="1437603"/>
    <lineage>
        <taxon>Bacteria</taxon>
        <taxon>Bacillati</taxon>
        <taxon>Actinomycetota</taxon>
        <taxon>Actinomycetes</taxon>
        <taxon>Bifidobacteriales</taxon>
        <taxon>Bifidobacteriaceae</taxon>
        <taxon>Bifidobacterium</taxon>
    </lineage>
</organism>
<dbReference type="NCBIfam" id="TIGR01317">
    <property type="entry name" value="GOGAT_sm_gam"/>
    <property type="match status" value="1"/>
</dbReference>
<feature type="domain" description="FAD/NAD(P)-binding" evidence="5">
    <location>
        <begin position="412"/>
        <end position="486"/>
    </location>
</feature>
<reference evidence="7 8" key="1">
    <citation type="submission" date="2014-03" db="EMBL/GenBank/DDBJ databases">
        <title>Genomics of Bifidobacteria.</title>
        <authorList>
            <person name="Ventura M."/>
            <person name="Milani C."/>
            <person name="Lugli G.A."/>
        </authorList>
    </citation>
    <scope>NUCLEOTIDE SEQUENCE [LARGE SCALE GENOMIC DNA]</scope>
    <source>
        <strain evidence="7 8">DSM 21395</strain>
    </source>
</reference>
<keyword evidence="3" id="KW-0314">Glutamate biosynthesis</keyword>
<accession>A0A087C0S6</accession>
<keyword evidence="1" id="KW-0028">Amino-acid biosynthesis</keyword>
<dbReference type="GO" id="GO:0016639">
    <property type="term" value="F:oxidoreductase activity, acting on the CH-NH2 group of donors, NAD or NADP as acceptor"/>
    <property type="evidence" value="ECO:0007669"/>
    <property type="project" value="InterPro"/>
</dbReference>
<dbReference type="Gene3D" id="1.10.1060.10">
    <property type="entry name" value="Alpha-helical ferredoxin"/>
    <property type="match status" value="1"/>
</dbReference>
<dbReference type="InterPro" id="IPR036188">
    <property type="entry name" value="FAD/NAD-bd_sf"/>
</dbReference>
<dbReference type="InterPro" id="IPR051394">
    <property type="entry name" value="Glutamate_Synthase"/>
</dbReference>
<dbReference type="InterPro" id="IPR006005">
    <property type="entry name" value="Glut_synth_ssu1"/>
</dbReference>
<proteinExistence type="predicted"/>
<dbReference type="PRINTS" id="PR00419">
    <property type="entry name" value="ADXRDTASE"/>
</dbReference>
<dbReference type="PANTHER" id="PTHR43100:SF1">
    <property type="entry name" value="GLUTAMATE SYNTHASE [NADPH] SMALL CHAIN"/>
    <property type="match status" value="1"/>
</dbReference>
<dbReference type="Pfam" id="PF07992">
    <property type="entry name" value="Pyr_redox_2"/>
    <property type="match status" value="2"/>
</dbReference>
<dbReference type="GO" id="GO:0051536">
    <property type="term" value="F:iron-sulfur cluster binding"/>
    <property type="evidence" value="ECO:0007669"/>
    <property type="project" value="InterPro"/>
</dbReference>
<dbReference type="Proteomes" id="UP000029082">
    <property type="component" value="Unassembled WGS sequence"/>
</dbReference>
<evidence type="ECO:0000313" key="8">
    <source>
        <dbReference type="Proteomes" id="UP000029082"/>
    </source>
</evidence>
<dbReference type="AlphaFoldDB" id="A0A087C0S6"/>
<sequence length="520" mass="56145">MSDPRGFLKVRTRRELAERPAAERVADWFDVHSEHGAQPWTAAQASRCMDCGTPFCMTGCPLGNIIPEFNDLVSQGKWEDAYHRLSLTNNFPEVTGRVCPAPCEHACVLAIHQPATTIKNDELTIIDQAFELGYVTPMPPQRLTDMTVAIVGSGPAGLACAQQLTRAGHTVVVYERDDAPGGLMRYGIPNFKLDKHLIDKRVEQMTAEGTRFRLNTEIGKDISWDDLRSRYDAVIVAIGSGVPRDVAIPGRELEGIHFAMDFLPDTTRRLSGSPLKHDISAQGKHVVVIGGGDTGSDCLGSCLRQGAKDVTVLQINDREPVERPEGHPWPTYARTYQKTTSMAEGGTYLYDTDSVAFSAAPTDASHADGDEPAGVAIEPRLEASGFLADAEHHVTGVKVVTVGPGADGPRTRQPGTERILPADLVLISIGFAHPDTASLLDQMPVELDTRGNVARDDQFATTQEGVFVCGDAGRGQSLVVWAIAEGRSCAAAVDRYLNGSTELSSPIAATDRPMALPRTR</sequence>
<dbReference type="SUPFAM" id="SSF51971">
    <property type="entry name" value="Nucleotide-binding domain"/>
    <property type="match status" value="2"/>
</dbReference>
<evidence type="ECO:0000259" key="6">
    <source>
        <dbReference type="Pfam" id="PF14691"/>
    </source>
</evidence>
<evidence type="ECO:0000256" key="4">
    <source>
        <dbReference type="ARBA" id="ARBA00029440"/>
    </source>
</evidence>
<dbReference type="GeneID" id="93094327"/>